<sequence>MSQVIIKCANTEHINNVKLVCFDEFCKADRLYCMQCNRNGTHVSHPQHQYELPILFDHIEQIQRKTDQLIDQLNIQMDLVYQSFYQLIRNIRIKYQITRSEFLKLNPKQMNSIFFESLQFEQFNQVFLKQFLNSSQVFKDQLIKLNSDLNLNQLNYYQQSKNDIIKSKELYQQGYNLYLNESNYQEAIKIFDQAISFNPKNYQALWCKGENLRMLSKYNEALIYADKALEINSQHQNSLYLKSACFRRLCQYEEAIIWADKALKINPKDCPSLACKGNALRLLKMLKEASEIIDYSLKINPNHIGSLETKGVILQDQNRYEEALIYFDKVLSINQKNLWVQERKKECLDSLIQP</sequence>
<name>A0A8S1ND52_9CILI</name>
<proteinExistence type="predicted"/>
<evidence type="ECO:0000256" key="1">
    <source>
        <dbReference type="ARBA" id="ARBA00022737"/>
    </source>
</evidence>
<evidence type="ECO:0000256" key="2">
    <source>
        <dbReference type="ARBA" id="ARBA00022803"/>
    </source>
</evidence>
<keyword evidence="1" id="KW-0677">Repeat</keyword>
<accession>A0A8S1ND52</accession>
<dbReference type="AlphaFoldDB" id="A0A8S1ND52"/>
<dbReference type="Pfam" id="PF12895">
    <property type="entry name" value="ANAPC3"/>
    <property type="match status" value="1"/>
</dbReference>
<gene>
    <name evidence="4" type="ORF">PSON_ATCC_30995.1.T0550127</name>
</gene>
<keyword evidence="5" id="KW-1185">Reference proteome</keyword>
<evidence type="ECO:0000256" key="3">
    <source>
        <dbReference type="PROSITE-ProRule" id="PRU00339"/>
    </source>
</evidence>
<feature type="repeat" description="TPR" evidence="3">
    <location>
        <begin position="304"/>
        <end position="337"/>
    </location>
</feature>
<comment type="caution">
    <text evidence="4">The sequence shown here is derived from an EMBL/GenBank/DDBJ whole genome shotgun (WGS) entry which is preliminary data.</text>
</comment>
<evidence type="ECO:0000313" key="5">
    <source>
        <dbReference type="Proteomes" id="UP000692954"/>
    </source>
</evidence>
<dbReference type="InterPro" id="IPR019734">
    <property type="entry name" value="TPR_rpt"/>
</dbReference>
<evidence type="ECO:0000313" key="4">
    <source>
        <dbReference type="EMBL" id="CAD8090062.1"/>
    </source>
</evidence>
<organism evidence="4 5">
    <name type="scientific">Paramecium sonneborni</name>
    <dbReference type="NCBI Taxonomy" id="65129"/>
    <lineage>
        <taxon>Eukaryota</taxon>
        <taxon>Sar</taxon>
        <taxon>Alveolata</taxon>
        <taxon>Ciliophora</taxon>
        <taxon>Intramacronucleata</taxon>
        <taxon>Oligohymenophorea</taxon>
        <taxon>Peniculida</taxon>
        <taxon>Parameciidae</taxon>
        <taxon>Paramecium</taxon>
    </lineage>
</organism>
<protein>
    <recommendedName>
        <fullName evidence="6">Tetratricopeptide repeat protein</fullName>
    </recommendedName>
</protein>
<dbReference type="Proteomes" id="UP000692954">
    <property type="component" value="Unassembled WGS sequence"/>
</dbReference>
<dbReference type="EMBL" id="CAJJDN010000055">
    <property type="protein sequence ID" value="CAD8090062.1"/>
    <property type="molecule type" value="Genomic_DNA"/>
</dbReference>
<feature type="repeat" description="TPR" evidence="3">
    <location>
        <begin position="168"/>
        <end position="201"/>
    </location>
</feature>
<dbReference type="PANTHER" id="PTHR44943">
    <property type="entry name" value="CELLULOSE SYNTHASE OPERON PROTEIN C"/>
    <property type="match status" value="1"/>
</dbReference>
<reference evidence="4" key="1">
    <citation type="submission" date="2021-01" db="EMBL/GenBank/DDBJ databases">
        <authorList>
            <consortium name="Genoscope - CEA"/>
            <person name="William W."/>
        </authorList>
    </citation>
    <scope>NUCLEOTIDE SEQUENCE</scope>
</reference>
<dbReference type="PROSITE" id="PS50005">
    <property type="entry name" value="TPR"/>
    <property type="match status" value="2"/>
</dbReference>
<dbReference type="InterPro" id="IPR051685">
    <property type="entry name" value="Ycf3/AcsC/BcsC/TPR_MFPF"/>
</dbReference>
<keyword evidence="2 3" id="KW-0802">TPR repeat</keyword>
<dbReference type="Pfam" id="PF13432">
    <property type="entry name" value="TPR_16"/>
    <property type="match status" value="1"/>
</dbReference>
<evidence type="ECO:0008006" key="6">
    <source>
        <dbReference type="Google" id="ProtNLM"/>
    </source>
</evidence>
<dbReference type="OrthoDB" id="311088at2759"/>
<dbReference type="SMART" id="SM00028">
    <property type="entry name" value="TPR"/>
    <property type="match status" value="5"/>
</dbReference>
<dbReference type="PANTHER" id="PTHR44943:SF4">
    <property type="entry name" value="TPR REPEAT-CONTAINING PROTEIN MJ0798"/>
    <property type="match status" value="1"/>
</dbReference>